<organism evidence="2 3">
    <name type="scientific">Vibrio algarum</name>
    <dbReference type="NCBI Taxonomy" id="3020714"/>
    <lineage>
        <taxon>Bacteria</taxon>
        <taxon>Pseudomonadati</taxon>
        <taxon>Pseudomonadota</taxon>
        <taxon>Gammaproteobacteria</taxon>
        <taxon>Vibrionales</taxon>
        <taxon>Vibrionaceae</taxon>
        <taxon>Vibrio</taxon>
    </lineage>
</organism>
<dbReference type="EMBL" id="JAQLOI010000001">
    <property type="protein sequence ID" value="MDB1122241.1"/>
    <property type="molecule type" value="Genomic_DNA"/>
</dbReference>
<feature type="transmembrane region" description="Helical" evidence="1">
    <location>
        <begin position="196"/>
        <end position="217"/>
    </location>
</feature>
<evidence type="ECO:0000313" key="3">
    <source>
        <dbReference type="Proteomes" id="UP001210678"/>
    </source>
</evidence>
<gene>
    <name evidence="2" type="ORF">PGX00_00120</name>
</gene>
<keyword evidence="1" id="KW-1133">Transmembrane helix</keyword>
<dbReference type="Proteomes" id="UP001210678">
    <property type="component" value="Unassembled WGS sequence"/>
</dbReference>
<feature type="transmembrane region" description="Helical" evidence="1">
    <location>
        <begin position="165"/>
        <end position="184"/>
    </location>
</feature>
<proteinExistence type="predicted"/>
<protein>
    <recommendedName>
        <fullName evidence="4">Zinc ribbon domain-containing protein</fullName>
    </recommendedName>
</protein>
<dbReference type="RefSeq" id="WP_272131780.1">
    <property type="nucleotide sequence ID" value="NZ_JAQLOI010000001.1"/>
</dbReference>
<evidence type="ECO:0000313" key="2">
    <source>
        <dbReference type="EMBL" id="MDB1122241.1"/>
    </source>
</evidence>
<sequence>MRDDFTQKTRLTLQHRVGCSCSNPDCRRKTTGPNSDISKASSIGVACHITAASPNGPRYDQDLSKEERKSILNGIWLCEICSKMIDVDVNKYPVELLYRWKHQAEAIAKYEYEGKEIPPELLSEGFYCPYCETFVKEGVMFCKGCHSDICYGLTPSEKSESAKSWGCIGLMVGFGLFVVVPVMIKSLLGWSVSDYWGIGIYAFVITMASSFALMLIMPEKEHKERLKLPPRFFKNLSY</sequence>
<name>A0ABT4YLY0_9VIBR</name>
<reference evidence="2 3" key="1">
    <citation type="submission" date="2023-01" db="EMBL/GenBank/DDBJ databases">
        <title>Vibrio sp. KJ40-1 sp.nov, isolated from marine algae.</title>
        <authorList>
            <person name="Butt M."/>
            <person name="Kim J.M.J."/>
            <person name="Jeon C.O.C."/>
        </authorList>
    </citation>
    <scope>NUCLEOTIDE SEQUENCE [LARGE SCALE GENOMIC DNA]</scope>
    <source>
        <strain evidence="2 3">KJ40-1</strain>
    </source>
</reference>
<keyword evidence="3" id="KW-1185">Reference proteome</keyword>
<keyword evidence="1" id="KW-0812">Transmembrane</keyword>
<comment type="caution">
    <text evidence="2">The sequence shown here is derived from an EMBL/GenBank/DDBJ whole genome shotgun (WGS) entry which is preliminary data.</text>
</comment>
<evidence type="ECO:0000256" key="1">
    <source>
        <dbReference type="SAM" id="Phobius"/>
    </source>
</evidence>
<accession>A0ABT4YLY0</accession>
<keyword evidence="1" id="KW-0472">Membrane</keyword>
<evidence type="ECO:0008006" key="4">
    <source>
        <dbReference type="Google" id="ProtNLM"/>
    </source>
</evidence>